<keyword evidence="1" id="KW-1133">Transmembrane helix</keyword>
<gene>
    <name evidence="3" type="ORF">L207DRAFT_571882</name>
</gene>
<reference evidence="3 4" key="1">
    <citation type="submission" date="2016-04" db="EMBL/GenBank/DDBJ databases">
        <title>A degradative enzymes factory behind the ericoid mycorrhizal symbiosis.</title>
        <authorList>
            <consortium name="DOE Joint Genome Institute"/>
            <person name="Martino E."/>
            <person name="Morin E."/>
            <person name="Grelet G."/>
            <person name="Kuo A."/>
            <person name="Kohler A."/>
            <person name="Daghino S."/>
            <person name="Barry K."/>
            <person name="Choi C."/>
            <person name="Cichocki N."/>
            <person name="Clum A."/>
            <person name="Copeland A."/>
            <person name="Hainaut M."/>
            <person name="Haridas S."/>
            <person name="Labutti K."/>
            <person name="Lindquist E."/>
            <person name="Lipzen A."/>
            <person name="Khouja H.-R."/>
            <person name="Murat C."/>
            <person name="Ohm R."/>
            <person name="Olson A."/>
            <person name="Spatafora J."/>
            <person name="Veneault-Fourrey C."/>
            <person name="Henrissat B."/>
            <person name="Grigoriev I."/>
            <person name="Martin F."/>
            <person name="Perotto S."/>
        </authorList>
    </citation>
    <scope>NUCLEOTIDE SEQUENCE [LARGE SCALE GENOMIC DNA]</scope>
    <source>
        <strain evidence="3 4">F</strain>
    </source>
</reference>
<keyword evidence="1" id="KW-0472">Membrane</keyword>
<keyword evidence="1" id="KW-0812">Transmembrane</keyword>
<feature type="chain" id="PRO_5014372574" description="Extracellular membrane protein CFEM domain-containing protein" evidence="2">
    <location>
        <begin position="25"/>
        <end position="284"/>
    </location>
</feature>
<dbReference type="AlphaFoldDB" id="A0A2J6R214"/>
<feature type="transmembrane region" description="Helical" evidence="1">
    <location>
        <begin position="245"/>
        <end position="265"/>
    </location>
</feature>
<sequence>MAALKSARVASILILITSIALVSSTQNNHHIRQTDNSSIIDFNNFPECFSPGFFTGCDISDFTDPLVCDAVPCPDATDNSDGPQCIEKSCWCGLKYPLRCEWFFCSWGEWYNFEDYYAGICPNALTVDFSGLPDCVKGCLPDQYIIYGCITLGRSCLCQAGETFGCATGCDAASNATINAWFSNLCGDDEYVVDVPGSAATSAAISGAASSTASSSTSTRPSASASHTNIVQRVHPKAPIHWYEAWAIALIVLSAVALILGSILYKVFWKINHPSHVGLKSKRV</sequence>
<organism evidence="3 4">
    <name type="scientific">Hyaloscypha variabilis (strain UAMH 11265 / GT02V1 / F)</name>
    <name type="common">Meliniomyces variabilis</name>
    <dbReference type="NCBI Taxonomy" id="1149755"/>
    <lineage>
        <taxon>Eukaryota</taxon>
        <taxon>Fungi</taxon>
        <taxon>Dikarya</taxon>
        <taxon>Ascomycota</taxon>
        <taxon>Pezizomycotina</taxon>
        <taxon>Leotiomycetes</taxon>
        <taxon>Helotiales</taxon>
        <taxon>Hyaloscyphaceae</taxon>
        <taxon>Hyaloscypha</taxon>
        <taxon>Hyaloscypha variabilis</taxon>
    </lineage>
</organism>
<evidence type="ECO:0000256" key="1">
    <source>
        <dbReference type="SAM" id="Phobius"/>
    </source>
</evidence>
<accession>A0A2J6R214</accession>
<evidence type="ECO:0000313" key="3">
    <source>
        <dbReference type="EMBL" id="PMD32563.1"/>
    </source>
</evidence>
<protein>
    <recommendedName>
        <fullName evidence="5">Extracellular membrane protein CFEM domain-containing protein</fullName>
    </recommendedName>
</protein>
<name>A0A2J6R214_HYAVF</name>
<keyword evidence="4" id="KW-1185">Reference proteome</keyword>
<dbReference type="OrthoDB" id="3777625at2759"/>
<evidence type="ECO:0000313" key="4">
    <source>
        <dbReference type="Proteomes" id="UP000235786"/>
    </source>
</evidence>
<evidence type="ECO:0008006" key="5">
    <source>
        <dbReference type="Google" id="ProtNLM"/>
    </source>
</evidence>
<evidence type="ECO:0000256" key="2">
    <source>
        <dbReference type="SAM" id="SignalP"/>
    </source>
</evidence>
<proteinExistence type="predicted"/>
<keyword evidence="2" id="KW-0732">Signal</keyword>
<feature type="signal peptide" evidence="2">
    <location>
        <begin position="1"/>
        <end position="24"/>
    </location>
</feature>
<dbReference type="Proteomes" id="UP000235786">
    <property type="component" value="Unassembled WGS sequence"/>
</dbReference>
<dbReference type="EMBL" id="KZ613958">
    <property type="protein sequence ID" value="PMD32563.1"/>
    <property type="molecule type" value="Genomic_DNA"/>
</dbReference>